<feature type="transmembrane region" description="Helical" evidence="1">
    <location>
        <begin position="49"/>
        <end position="68"/>
    </location>
</feature>
<gene>
    <name evidence="2" type="ORF">SAMN05421664_3444</name>
</gene>
<organism evidence="2 3">
    <name type="scientific">Chryseobacterium soldanellicola</name>
    <dbReference type="NCBI Taxonomy" id="311333"/>
    <lineage>
        <taxon>Bacteria</taxon>
        <taxon>Pseudomonadati</taxon>
        <taxon>Bacteroidota</taxon>
        <taxon>Flavobacteriia</taxon>
        <taxon>Flavobacteriales</taxon>
        <taxon>Weeksellaceae</taxon>
        <taxon>Chryseobacterium group</taxon>
        <taxon>Chryseobacterium</taxon>
    </lineage>
</organism>
<keyword evidence="1" id="KW-0812">Transmembrane</keyword>
<keyword evidence="3" id="KW-1185">Reference proteome</keyword>
<keyword evidence="1" id="KW-1133">Transmembrane helix</keyword>
<proteinExistence type="predicted"/>
<dbReference type="EMBL" id="FNKL01000004">
    <property type="protein sequence ID" value="SDR08090.1"/>
    <property type="molecule type" value="Genomic_DNA"/>
</dbReference>
<dbReference type="AlphaFoldDB" id="A0A1H1G4K1"/>
<name>A0A1H1G4K1_9FLAO</name>
<evidence type="ECO:0000313" key="3">
    <source>
        <dbReference type="Proteomes" id="UP000199627"/>
    </source>
</evidence>
<dbReference type="Proteomes" id="UP000199627">
    <property type="component" value="Unassembled WGS sequence"/>
</dbReference>
<evidence type="ECO:0000313" key="2">
    <source>
        <dbReference type="EMBL" id="SDR08090.1"/>
    </source>
</evidence>
<accession>A0A1H1G4K1</accession>
<keyword evidence="1" id="KW-0472">Membrane</keyword>
<evidence type="ECO:0000256" key="1">
    <source>
        <dbReference type="SAM" id="Phobius"/>
    </source>
</evidence>
<dbReference type="STRING" id="311333.SAMN05421664_3444"/>
<protein>
    <submittedName>
        <fullName evidence="2">Uncharacterized protein</fullName>
    </submittedName>
</protein>
<sequence>MKKEILRQLKSDYEKLEIEPSADLWSKIESMELKEGKMPDLSSKTSFQWWKYVAIVVFLISLGGLFYFNSNQTEKNNIVAKNNHSKKSVKVKSNAEIINSDLNYTENNIIITSNENKTDEIRQDKKVIIISQKPLQMSNSVIAVKEKDIVNYFSQNPVIEEKITNSTLEKPVIVEREKTSYIKAEELLLGREFDKTREESHEHHKTFGILDMERIKIKSPNSFKILGVTVFSDSLETK</sequence>
<reference evidence="3" key="1">
    <citation type="submission" date="2016-10" db="EMBL/GenBank/DDBJ databases">
        <authorList>
            <person name="Varghese N."/>
            <person name="Submissions S."/>
        </authorList>
    </citation>
    <scope>NUCLEOTIDE SEQUENCE [LARGE SCALE GENOMIC DNA]</scope>
    <source>
        <strain evidence="3">DSM 17072</strain>
    </source>
</reference>